<reference evidence="2" key="1">
    <citation type="submission" date="2016-03" db="EMBL/GenBank/DDBJ databases">
        <title>Draft genome sequence of Paenibacillus glacialis DSM 22343.</title>
        <authorList>
            <person name="Shin S.-K."/>
            <person name="Yi H."/>
        </authorList>
    </citation>
    <scope>NUCLEOTIDE SEQUENCE [LARGE SCALE GENOMIC DNA]</scope>
    <source>
        <strain evidence="2">CCUG 60099</strain>
    </source>
</reference>
<sequence length="272" mass="31680">MKKFLFKTTVIGFFFLFVFTLIGYGMKYCEWLTSISNASEVYESIFKSKRKCHADTLLIGDSVCGQLYPVSEYNGEIYSIPCSQATTLAGQFFLLNNFFKANKNNLPKQVILVYTPFSFQNNLDHFAFNYLLKPFYNEEYIALFDDNLKKQVTNIPFYYLTPFPFTRAVNFSPSYDGNLKKSKLLSPISESYLIKIDSLCGRNNVKFVLKPTPVKKSFLSEIQNLEIDSKSKAYRIVSNYKEQIQYLPDTLFADNVHFKKEYIPKDYFKLVK</sequence>
<comment type="caution">
    <text evidence="1">The sequence shown here is derived from an EMBL/GenBank/DDBJ whole genome shotgun (WGS) entry which is preliminary data.</text>
</comment>
<dbReference type="EMBL" id="LVEN01000042">
    <property type="protein sequence ID" value="OCB70567.1"/>
    <property type="molecule type" value="Genomic_DNA"/>
</dbReference>
<gene>
    <name evidence="1" type="ORF">FLP_17985</name>
</gene>
<protein>
    <recommendedName>
        <fullName evidence="3">SGNH/GDSL hydrolase family protein</fullName>
    </recommendedName>
</protein>
<name>A0ABX2XEJ2_9FLAO</name>
<evidence type="ECO:0008006" key="3">
    <source>
        <dbReference type="Google" id="ProtNLM"/>
    </source>
</evidence>
<dbReference type="RefSeq" id="WP_065450884.1">
    <property type="nucleotide sequence ID" value="NZ_LVEN01000042.1"/>
</dbReference>
<dbReference type="Proteomes" id="UP000093343">
    <property type="component" value="Unassembled WGS sequence"/>
</dbReference>
<evidence type="ECO:0000313" key="1">
    <source>
        <dbReference type="EMBL" id="OCB70567.1"/>
    </source>
</evidence>
<evidence type="ECO:0000313" key="2">
    <source>
        <dbReference type="Proteomes" id="UP000093343"/>
    </source>
</evidence>
<accession>A0ABX2XEJ2</accession>
<keyword evidence="2" id="KW-1185">Reference proteome</keyword>
<organism evidence="1 2">
    <name type="scientific">Flavobacterium piscis</name>
    <dbReference type="NCBI Taxonomy" id="1114874"/>
    <lineage>
        <taxon>Bacteria</taxon>
        <taxon>Pseudomonadati</taxon>
        <taxon>Bacteroidota</taxon>
        <taxon>Flavobacteriia</taxon>
        <taxon>Flavobacteriales</taxon>
        <taxon>Flavobacteriaceae</taxon>
        <taxon>Flavobacterium</taxon>
    </lineage>
</organism>
<proteinExistence type="predicted"/>